<keyword evidence="3" id="KW-1185">Reference proteome</keyword>
<evidence type="ECO:0000313" key="3">
    <source>
        <dbReference type="Proteomes" id="UP001221898"/>
    </source>
</evidence>
<protein>
    <submittedName>
        <fullName evidence="2">Uncharacterized protein</fullName>
    </submittedName>
</protein>
<evidence type="ECO:0000256" key="1">
    <source>
        <dbReference type="SAM" id="MobiDB-lite"/>
    </source>
</evidence>
<proteinExistence type="predicted"/>
<sequence length="139" mass="16521">MKRQYAELQKSEKEQLNMAKAQEEAATTSKLPGCQGKEGGGTLSRLWEELADAQGKLSEYQKQLKVNTRRRRELVREKMDLQTEMYILRDKLRESEDMCIQIRQLKKTWESRQHVAFHTRLYNLVRRVLGMVWGFMELE</sequence>
<organism evidence="2 3">
    <name type="scientific">Aldrovandia affinis</name>
    <dbReference type="NCBI Taxonomy" id="143900"/>
    <lineage>
        <taxon>Eukaryota</taxon>
        <taxon>Metazoa</taxon>
        <taxon>Chordata</taxon>
        <taxon>Craniata</taxon>
        <taxon>Vertebrata</taxon>
        <taxon>Euteleostomi</taxon>
        <taxon>Actinopterygii</taxon>
        <taxon>Neopterygii</taxon>
        <taxon>Teleostei</taxon>
        <taxon>Notacanthiformes</taxon>
        <taxon>Halosauridae</taxon>
        <taxon>Aldrovandia</taxon>
    </lineage>
</organism>
<accession>A0AAD7WLS9</accession>
<dbReference type="Proteomes" id="UP001221898">
    <property type="component" value="Unassembled WGS sequence"/>
</dbReference>
<dbReference type="SUPFAM" id="SSF90257">
    <property type="entry name" value="Myosin rod fragments"/>
    <property type="match status" value="1"/>
</dbReference>
<evidence type="ECO:0000313" key="2">
    <source>
        <dbReference type="EMBL" id="KAJ8400754.1"/>
    </source>
</evidence>
<gene>
    <name evidence="2" type="ORF">AAFF_G00395230</name>
</gene>
<comment type="caution">
    <text evidence="2">The sequence shown here is derived from an EMBL/GenBank/DDBJ whole genome shotgun (WGS) entry which is preliminary data.</text>
</comment>
<reference evidence="2" key="1">
    <citation type="journal article" date="2023" name="Science">
        <title>Genome structures resolve the early diversification of teleost fishes.</title>
        <authorList>
            <person name="Parey E."/>
            <person name="Louis A."/>
            <person name="Montfort J."/>
            <person name="Bouchez O."/>
            <person name="Roques C."/>
            <person name="Iampietro C."/>
            <person name="Lluch J."/>
            <person name="Castinel A."/>
            <person name="Donnadieu C."/>
            <person name="Desvignes T."/>
            <person name="Floi Bucao C."/>
            <person name="Jouanno E."/>
            <person name="Wen M."/>
            <person name="Mejri S."/>
            <person name="Dirks R."/>
            <person name="Jansen H."/>
            <person name="Henkel C."/>
            <person name="Chen W.J."/>
            <person name="Zahm M."/>
            <person name="Cabau C."/>
            <person name="Klopp C."/>
            <person name="Thompson A.W."/>
            <person name="Robinson-Rechavi M."/>
            <person name="Braasch I."/>
            <person name="Lecointre G."/>
            <person name="Bobe J."/>
            <person name="Postlethwait J.H."/>
            <person name="Berthelot C."/>
            <person name="Roest Crollius H."/>
            <person name="Guiguen Y."/>
        </authorList>
    </citation>
    <scope>NUCLEOTIDE SEQUENCE</scope>
    <source>
        <strain evidence="2">NC1722</strain>
    </source>
</reference>
<name>A0AAD7WLS9_9TELE</name>
<dbReference type="AlphaFoldDB" id="A0AAD7WLS9"/>
<dbReference type="EMBL" id="JAINUG010000075">
    <property type="protein sequence ID" value="KAJ8400754.1"/>
    <property type="molecule type" value="Genomic_DNA"/>
</dbReference>
<feature type="region of interest" description="Disordered" evidence="1">
    <location>
        <begin position="1"/>
        <end position="37"/>
    </location>
</feature>